<evidence type="ECO:0000256" key="1">
    <source>
        <dbReference type="ARBA" id="ARBA00007737"/>
    </source>
</evidence>
<dbReference type="EMBL" id="JAMZMK010011316">
    <property type="protein sequence ID" value="KAI7727807.1"/>
    <property type="molecule type" value="Genomic_DNA"/>
</dbReference>
<dbReference type="PANTHER" id="PTHR31933:SF4">
    <property type="entry name" value="O-FUCOSYLTRANSFERASE 8"/>
    <property type="match status" value="1"/>
</dbReference>
<feature type="non-terminal residue" evidence="7">
    <location>
        <position position="94"/>
    </location>
</feature>
<evidence type="ECO:0000256" key="4">
    <source>
        <dbReference type="ARBA" id="ARBA00023253"/>
    </source>
</evidence>
<dbReference type="PANTHER" id="PTHR31933">
    <property type="entry name" value="O-FUCOSYLTRANSFERASE 2-RELATED"/>
    <property type="match status" value="1"/>
</dbReference>
<evidence type="ECO:0000256" key="3">
    <source>
        <dbReference type="ARBA" id="ARBA00022679"/>
    </source>
</evidence>
<dbReference type="GO" id="GO:0006004">
    <property type="term" value="P:fucose metabolic process"/>
    <property type="evidence" value="ECO:0007669"/>
    <property type="project" value="UniProtKB-KW"/>
</dbReference>
<keyword evidence="2" id="KW-0328">Glycosyltransferase</keyword>
<accession>A0AAD5BQT7</accession>
<protein>
    <recommendedName>
        <fullName evidence="6">O-fucosyltransferase family protein</fullName>
    </recommendedName>
</protein>
<proteinExistence type="inferred from homology"/>
<dbReference type="AlphaFoldDB" id="A0AAD5BQT7"/>
<dbReference type="Proteomes" id="UP001206925">
    <property type="component" value="Unassembled WGS sequence"/>
</dbReference>
<evidence type="ECO:0000256" key="6">
    <source>
        <dbReference type="ARBA" id="ARBA00030350"/>
    </source>
</evidence>
<evidence type="ECO:0000313" key="8">
    <source>
        <dbReference type="Proteomes" id="UP001206925"/>
    </source>
</evidence>
<feature type="non-terminal residue" evidence="7">
    <location>
        <position position="1"/>
    </location>
</feature>
<dbReference type="InterPro" id="IPR052272">
    <property type="entry name" value="GT106_glycosyltransferase"/>
</dbReference>
<gene>
    <name evidence="7" type="ORF">M8C21_005945</name>
</gene>
<sequence>TGKPQSNNGYILVSANGGLNQQRVAVCNAVAVASLLNATLVIPRFLYSNVWKDPSQFGDIYQEEYFMKTLKDEVNIVRDLPPHLKSLDFKEIGS</sequence>
<evidence type="ECO:0000256" key="2">
    <source>
        <dbReference type="ARBA" id="ARBA00022676"/>
    </source>
</evidence>
<dbReference type="GO" id="GO:0016757">
    <property type="term" value="F:glycosyltransferase activity"/>
    <property type="evidence" value="ECO:0007669"/>
    <property type="project" value="UniProtKB-KW"/>
</dbReference>
<keyword evidence="4" id="KW-0294">Fucose metabolism</keyword>
<dbReference type="InterPro" id="IPR019378">
    <property type="entry name" value="GDP-Fuc_O-FucTrfase"/>
</dbReference>
<evidence type="ECO:0000256" key="5">
    <source>
        <dbReference type="ARBA" id="ARBA00023277"/>
    </source>
</evidence>
<reference evidence="7" key="1">
    <citation type="submission" date="2022-06" db="EMBL/GenBank/DDBJ databases">
        <title>Uncovering the hologenomic basis of an extraordinary plant invasion.</title>
        <authorList>
            <person name="Bieker V.C."/>
            <person name="Martin M.D."/>
            <person name="Gilbert T."/>
            <person name="Hodgins K."/>
            <person name="Battlay P."/>
            <person name="Petersen B."/>
            <person name="Wilson J."/>
        </authorList>
    </citation>
    <scope>NUCLEOTIDE SEQUENCE</scope>
    <source>
        <strain evidence="7">AA19_3_7</strain>
        <tissue evidence="7">Leaf</tissue>
    </source>
</reference>
<keyword evidence="8" id="KW-1185">Reference proteome</keyword>
<evidence type="ECO:0000313" key="7">
    <source>
        <dbReference type="EMBL" id="KAI7727807.1"/>
    </source>
</evidence>
<comment type="similarity">
    <text evidence="1">Belongs to the glycosyltransferase GT106 family.</text>
</comment>
<dbReference type="Pfam" id="PF10250">
    <property type="entry name" value="O-FucT"/>
    <property type="match status" value="1"/>
</dbReference>
<organism evidence="7 8">
    <name type="scientific">Ambrosia artemisiifolia</name>
    <name type="common">Common ragweed</name>
    <dbReference type="NCBI Taxonomy" id="4212"/>
    <lineage>
        <taxon>Eukaryota</taxon>
        <taxon>Viridiplantae</taxon>
        <taxon>Streptophyta</taxon>
        <taxon>Embryophyta</taxon>
        <taxon>Tracheophyta</taxon>
        <taxon>Spermatophyta</taxon>
        <taxon>Magnoliopsida</taxon>
        <taxon>eudicotyledons</taxon>
        <taxon>Gunneridae</taxon>
        <taxon>Pentapetalae</taxon>
        <taxon>asterids</taxon>
        <taxon>campanulids</taxon>
        <taxon>Asterales</taxon>
        <taxon>Asteraceae</taxon>
        <taxon>Asteroideae</taxon>
        <taxon>Heliantheae alliance</taxon>
        <taxon>Heliantheae</taxon>
        <taxon>Ambrosia</taxon>
    </lineage>
</organism>
<name>A0AAD5BQT7_AMBAR</name>
<keyword evidence="3" id="KW-0808">Transferase</keyword>
<keyword evidence="5" id="KW-0119">Carbohydrate metabolism</keyword>
<comment type="caution">
    <text evidence="7">The sequence shown here is derived from an EMBL/GenBank/DDBJ whole genome shotgun (WGS) entry which is preliminary data.</text>
</comment>